<feature type="domain" description="DUF58" evidence="2">
    <location>
        <begin position="204"/>
        <end position="288"/>
    </location>
</feature>
<keyword evidence="1" id="KW-0472">Membrane</keyword>
<proteinExistence type="predicted"/>
<dbReference type="PANTHER" id="PTHR34351">
    <property type="entry name" value="SLR1927 PROTEIN-RELATED"/>
    <property type="match status" value="1"/>
</dbReference>
<sequence length="411" mass="44404">MTRPGRRAAPWLLSALVAVAYLSALGRGHSLPWVLAALLFSALLCGLWLPHWQVARLMVRREAPGRAEEGETVELCVVLENPAWLPRFMVEVFDRLPADGSGAQSTERRIALLPYLPPRARRTLRVPLLCEKRGHYRLGPVTLATAFPLGLASARRSQGGEAWLTVYPELFALAALPLSGAPSRMHRADWPLPGHKGAAECMAVREYRAGDNPRHVHWRASARLGELVVREFEPTADALLCLVPDLARDANVGVGRQATLEVTLRICASIARAASAWRTPVRLQGAGAAPVRMVSGSGELQFRQMLDCCARLDADGDVPYAEVLREVGAQAAAGETLVLFLSEPAARAEATLMAIADLRARRLPVLAVLFDRSSFDMPGPDAAALGARLGALGVRCLPHACGDVAARLFSR</sequence>
<dbReference type="Proteomes" id="UP000482578">
    <property type="component" value="Unassembled WGS sequence"/>
</dbReference>
<dbReference type="PANTHER" id="PTHR34351:SF2">
    <property type="entry name" value="DUF58 DOMAIN-CONTAINING PROTEIN"/>
    <property type="match status" value="1"/>
</dbReference>
<keyword evidence="1" id="KW-1133">Transmembrane helix</keyword>
<protein>
    <submittedName>
        <fullName evidence="3">DUF58 domain-containing protein</fullName>
    </submittedName>
</protein>
<evidence type="ECO:0000256" key="1">
    <source>
        <dbReference type="SAM" id="Phobius"/>
    </source>
</evidence>
<evidence type="ECO:0000313" key="4">
    <source>
        <dbReference type="Proteomes" id="UP000482578"/>
    </source>
</evidence>
<dbReference type="RefSeq" id="WP_163315789.1">
    <property type="nucleotide sequence ID" value="NZ_JAAGAA010000005.1"/>
</dbReference>
<dbReference type="AlphaFoldDB" id="A0A6B2KR52"/>
<dbReference type="EMBL" id="JAAGAA010000005">
    <property type="protein sequence ID" value="NDV12563.1"/>
    <property type="molecule type" value="Genomic_DNA"/>
</dbReference>
<reference evidence="3 4" key="1">
    <citation type="submission" date="2020-02" db="EMBL/GenBank/DDBJ databases">
        <authorList>
            <person name="Yang Z."/>
        </authorList>
    </citation>
    <scope>NUCLEOTIDE SEQUENCE [LARGE SCALE GENOMIC DNA]</scope>
    <source>
        <strain evidence="3 4">HX-7-9</strain>
    </source>
</reference>
<feature type="transmembrane region" description="Helical" evidence="1">
    <location>
        <begin position="34"/>
        <end position="52"/>
    </location>
</feature>
<organism evidence="3 4">
    <name type="scientific">Crenobacter caeni</name>
    <dbReference type="NCBI Taxonomy" id="2705474"/>
    <lineage>
        <taxon>Bacteria</taxon>
        <taxon>Pseudomonadati</taxon>
        <taxon>Pseudomonadota</taxon>
        <taxon>Betaproteobacteria</taxon>
        <taxon>Neisseriales</taxon>
        <taxon>Neisseriaceae</taxon>
        <taxon>Crenobacter</taxon>
    </lineage>
</organism>
<evidence type="ECO:0000313" key="3">
    <source>
        <dbReference type="EMBL" id="NDV12563.1"/>
    </source>
</evidence>
<accession>A0A6B2KR52</accession>
<keyword evidence="4" id="KW-1185">Reference proteome</keyword>
<gene>
    <name evidence="3" type="ORF">GZH52_07095</name>
</gene>
<name>A0A6B2KR52_9NEIS</name>
<dbReference type="Pfam" id="PF01882">
    <property type="entry name" value="DUF58"/>
    <property type="match status" value="1"/>
</dbReference>
<keyword evidence="1" id="KW-0812">Transmembrane</keyword>
<dbReference type="InterPro" id="IPR002881">
    <property type="entry name" value="DUF58"/>
</dbReference>
<comment type="caution">
    <text evidence="3">The sequence shown here is derived from an EMBL/GenBank/DDBJ whole genome shotgun (WGS) entry which is preliminary data.</text>
</comment>
<evidence type="ECO:0000259" key="2">
    <source>
        <dbReference type="Pfam" id="PF01882"/>
    </source>
</evidence>